<dbReference type="InterPro" id="IPR032421">
    <property type="entry name" value="PMT_4TMC"/>
</dbReference>
<evidence type="ECO:0000259" key="11">
    <source>
        <dbReference type="Pfam" id="PF02366"/>
    </source>
</evidence>
<feature type="transmembrane region" description="Helical" evidence="10">
    <location>
        <begin position="260"/>
        <end position="281"/>
    </location>
</feature>
<evidence type="ECO:0000256" key="6">
    <source>
        <dbReference type="ARBA" id="ARBA00022692"/>
    </source>
</evidence>
<evidence type="ECO:0000256" key="7">
    <source>
        <dbReference type="ARBA" id="ARBA00022989"/>
    </source>
</evidence>
<evidence type="ECO:0000259" key="12">
    <source>
        <dbReference type="Pfam" id="PF16192"/>
    </source>
</evidence>
<evidence type="ECO:0000256" key="8">
    <source>
        <dbReference type="ARBA" id="ARBA00023136"/>
    </source>
</evidence>
<feature type="transmembrane region" description="Helical" evidence="10">
    <location>
        <begin position="179"/>
        <end position="198"/>
    </location>
</feature>
<evidence type="ECO:0000256" key="10">
    <source>
        <dbReference type="RuleBase" id="RU367007"/>
    </source>
</evidence>
<feature type="domain" description="ArnT-like N-terminal" evidence="11">
    <location>
        <begin position="42"/>
        <end position="259"/>
    </location>
</feature>
<evidence type="ECO:0000256" key="3">
    <source>
        <dbReference type="ARBA" id="ARBA00007222"/>
    </source>
</evidence>
<keyword evidence="4 10" id="KW-0328">Glycosyltransferase</keyword>
<evidence type="ECO:0000256" key="2">
    <source>
        <dbReference type="ARBA" id="ARBA00004922"/>
    </source>
</evidence>
<dbReference type="InterPro" id="IPR027005">
    <property type="entry name" value="PMT-like"/>
</dbReference>
<organism evidence="13 14">
    <name type="scientific">Asticcacaulis aquaticus</name>
    <dbReference type="NCBI Taxonomy" id="2984212"/>
    <lineage>
        <taxon>Bacteria</taxon>
        <taxon>Pseudomonadati</taxon>
        <taxon>Pseudomonadota</taxon>
        <taxon>Alphaproteobacteria</taxon>
        <taxon>Caulobacterales</taxon>
        <taxon>Caulobacteraceae</taxon>
        <taxon>Asticcacaulis</taxon>
    </lineage>
</organism>
<dbReference type="InterPro" id="IPR003342">
    <property type="entry name" value="ArnT-like_N"/>
</dbReference>
<comment type="caution">
    <text evidence="13">The sequence shown here is derived from an EMBL/GenBank/DDBJ whole genome shotgun (WGS) entry which is preliminary data.</text>
</comment>
<name>A0ABT5HU82_9CAUL</name>
<evidence type="ECO:0000313" key="14">
    <source>
        <dbReference type="Proteomes" id="UP001214854"/>
    </source>
</evidence>
<feature type="transmembrane region" description="Helical" evidence="10">
    <location>
        <begin position="210"/>
        <end position="239"/>
    </location>
</feature>
<evidence type="ECO:0000313" key="13">
    <source>
        <dbReference type="EMBL" id="MDC7683405.1"/>
    </source>
</evidence>
<reference evidence="13 14" key="1">
    <citation type="submission" date="2023-01" db="EMBL/GenBank/DDBJ databases">
        <title>Novel species of the genus Asticcacaulis isolated from rivers.</title>
        <authorList>
            <person name="Lu H."/>
        </authorList>
    </citation>
    <scope>NUCLEOTIDE SEQUENCE [LARGE SCALE GENOMIC DNA]</scope>
    <source>
        <strain evidence="13 14">BYS171W</strain>
    </source>
</reference>
<evidence type="ECO:0000256" key="4">
    <source>
        <dbReference type="ARBA" id="ARBA00022676"/>
    </source>
</evidence>
<dbReference type="EMBL" id="JAQQKX010000006">
    <property type="protein sequence ID" value="MDC7683405.1"/>
    <property type="molecule type" value="Genomic_DNA"/>
</dbReference>
<keyword evidence="10" id="KW-1003">Cell membrane</keyword>
<feature type="domain" description="Protein O-mannosyl-transferase C-terminal four TM" evidence="12">
    <location>
        <begin position="337"/>
        <end position="505"/>
    </location>
</feature>
<keyword evidence="8 10" id="KW-0472">Membrane</keyword>
<feature type="transmembrane region" description="Helical" evidence="10">
    <location>
        <begin position="134"/>
        <end position="167"/>
    </location>
</feature>
<gene>
    <name evidence="13" type="ORF">PQU92_08970</name>
</gene>
<feature type="transmembrane region" description="Helical" evidence="10">
    <location>
        <begin position="370"/>
        <end position="391"/>
    </location>
</feature>
<keyword evidence="5 10" id="KW-0808">Transferase</keyword>
<dbReference type="Pfam" id="PF02366">
    <property type="entry name" value="PMT"/>
    <property type="match status" value="1"/>
</dbReference>
<protein>
    <recommendedName>
        <fullName evidence="9 10">Polyprenol-phosphate-mannose--protein mannosyltransferase</fullName>
        <ecNumber evidence="10">2.4.1.-</ecNumber>
    </recommendedName>
</protein>
<evidence type="ECO:0000256" key="5">
    <source>
        <dbReference type="ARBA" id="ARBA00022679"/>
    </source>
</evidence>
<evidence type="ECO:0000256" key="1">
    <source>
        <dbReference type="ARBA" id="ARBA00004127"/>
    </source>
</evidence>
<dbReference type="Proteomes" id="UP001214854">
    <property type="component" value="Unassembled WGS sequence"/>
</dbReference>
<keyword evidence="6 10" id="KW-0812">Transmembrane</keyword>
<comment type="subcellular location">
    <subcellularLocation>
        <location evidence="10">Cell membrane</location>
    </subcellularLocation>
    <subcellularLocation>
        <location evidence="1">Endomembrane system</location>
        <topology evidence="1">Multi-pass membrane protein</topology>
    </subcellularLocation>
</comment>
<feature type="transmembrane region" description="Helical" evidence="10">
    <location>
        <begin position="471"/>
        <end position="489"/>
    </location>
</feature>
<dbReference type="RefSeq" id="WP_272747875.1">
    <property type="nucleotide sequence ID" value="NZ_JAQQKX010000006.1"/>
</dbReference>
<feature type="transmembrane region" description="Helical" evidence="10">
    <location>
        <begin position="438"/>
        <end position="459"/>
    </location>
</feature>
<keyword evidence="14" id="KW-1185">Reference proteome</keyword>
<dbReference type="PANTHER" id="PTHR10050">
    <property type="entry name" value="DOLICHYL-PHOSPHATE-MANNOSE--PROTEIN MANNOSYLTRANSFERASE"/>
    <property type="match status" value="1"/>
</dbReference>
<comment type="pathway">
    <text evidence="2 10">Protein modification; protein glycosylation.</text>
</comment>
<dbReference type="EC" id="2.4.1.-" evidence="10"/>
<feature type="transmembrane region" description="Helical" evidence="10">
    <location>
        <begin position="412"/>
        <end position="432"/>
    </location>
</feature>
<feature type="transmembrane region" description="Helical" evidence="10">
    <location>
        <begin position="33"/>
        <end position="51"/>
    </location>
</feature>
<comment type="function">
    <text evidence="10">Protein O-mannosyltransferase that catalyzes the transfer of a single mannose residue from a polyprenol phospho-mannosyl lipidic donor to the hydroxyl group of selected serine and threonine residues in acceptor proteins.</text>
</comment>
<dbReference type="Pfam" id="PF16192">
    <property type="entry name" value="PMT_4TMC"/>
    <property type="match status" value="1"/>
</dbReference>
<sequence length="526" mass="59629">MIDLRFLKTRLAQLRTGKWGDEPLTKVLWRDAALRWILGVAVVALGLFNFARDLNDPPYAFWDESYYVTAVQRAEEHTAQYASHPPLGFMLMKVGRDIVGDGDPKSHFLAEIKKTDTRKIPQTYSYVGPRMMGGLFGVIGALLFYGICLCLTREAFSAFIFSLLYLFENAFIVHFRAIHLDPYQIAFALGGILVWLRAFNDPQKDTWKHAALFGALIGLSFMVKVNTLVLLALTGLTILRDLHRARWPMDRELKHGIVKSAAMLGAFGSVVVGLFVLHTLINPVAPDFKTEAGRRDATYMSAPYKAWLEKRGPLTPGVLWDATSGYFAYMEHDFTGIVKTEKNGSIPALWPVMHKTINYRWDSNHGKTSYVQMVGNVFSWGLGLFGILVATGLIAQRHFQKKVWLDTHEMDILTAVLAMWAIFMGVHIFLGTQRVMYVYHYFAGLILSYMLLPLIYQVLKSRFRAIERQKDFVLGGVCAGVTLCFIWFAPLTYHQPLTRAQCEMRNRPFHVLTCQPKPKPASDDKA</sequence>
<proteinExistence type="inferred from homology"/>
<evidence type="ECO:0000256" key="9">
    <source>
        <dbReference type="ARBA" id="ARBA00093617"/>
    </source>
</evidence>
<keyword evidence="7 10" id="KW-1133">Transmembrane helix</keyword>
<comment type="similarity">
    <text evidence="3 10">Belongs to the glycosyltransferase 39 family.</text>
</comment>
<accession>A0ABT5HU82</accession>